<sequence length="301" mass="34106">MAPRMTVYFIVEPPSYQIMACYLAASLREQFAEGELALVGYCPAPRMGEVSGDVRKVLDRLGCDLRPFEVEGRFDPPYPHGNKLLATLEKRDTPFSCFMDSDVLCIRPNVVEALARPGHVSLSKAASMNWAPQTIWDDIYRVCGMEIPEERFKLMKQKRGEERVPYFSSGLFCFPEDHRSAEGLSFPEVWMQVAQEIDAAPEIPKKRPYLDQMSMPLAIRRAGLAWNILPDEQHWILGGRSRGEPLPADREIFTVHYRNLEVLREVGLVRPAKNYLEKWAGVRRIGQIKNAAPAAAGEALE</sequence>
<evidence type="ECO:0000313" key="2">
    <source>
        <dbReference type="Proteomes" id="UP000176562"/>
    </source>
</evidence>
<dbReference type="Proteomes" id="UP000176562">
    <property type="component" value="Chromosome"/>
</dbReference>
<dbReference type="STRING" id="1850250.LPB142_10370"/>
<gene>
    <name evidence="1" type="ORF">LPB142_10370</name>
</gene>
<dbReference type="EMBL" id="CP017781">
    <property type="protein sequence ID" value="AOZ69671.1"/>
    <property type="molecule type" value="Genomic_DNA"/>
</dbReference>
<name>A0A1D9MCV3_9RHOB</name>
<dbReference type="RefSeq" id="WP_071166330.1">
    <property type="nucleotide sequence ID" value="NZ_CP017781.1"/>
</dbReference>
<dbReference type="SUPFAM" id="SSF53448">
    <property type="entry name" value="Nucleotide-diphospho-sugar transferases"/>
    <property type="match status" value="1"/>
</dbReference>
<evidence type="ECO:0000313" key="1">
    <source>
        <dbReference type="EMBL" id="AOZ69671.1"/>
    </source>
</evidence>
<protein>
    <submittedName>
        <fullName evidence="1">Uncharacterized protein</fullName>
    </submittedName>
</protein>
<dbReference type="KEGG" id="rhp:LPB142_10370"/>
<reference evidence="1 2" key="1">
    <citation type="submission" date="2016-10" db="EMBL/GenBank/DDBJ databases">
        <title>Rhodobacter sp. LPB0142, isolated from sea water.</title>
        <authorList>
            <person name="Kim E."/>
            <person name="Yi H."/>
        </authorList>
    </citation>
    <scope>NUCLEOTIDE SEQUENCE [LARGE SCALE GENOMIC DNA]</scope>
    <source>
        <strain evidence="1 2">LPB0142</strain>
    </source>
</reference>
<dbReference type="AlphaFoldDB" id="A0A1D9MCV3"/>
<keyword evidence="2" id="KW-1185">Reference proteome</keyword>
<accession>A0A1D9MCV3</accession>
<dbReference type="InterPro" id="IPR029044">
    <property type="entry name" value="Nucleotide-diphossugar_trans"/>
</dbReference>
<proteinExistence type="predicted"/>
<organism evidence="1 2">
    <name type="scientific">Rhodobacter xanthinilyticus</name>
    <dbReference type="NCBI Taxonomy" id="1850250"/>
    <lineage>
        <taxon>Bacteria</taxon>
        <taxon>Pseudomonadati</taxon>
        <taxon>Pseudomonadota</taxon>
        <taxon>Alphaproteobacteria</taxon>
        <taxon>Rhodobacterales</taxon>
        <taxon>Rhodobacter group</taxon>
        <taxon>Rhodobacter</taxon>
    </lineage>
</organism>